<dbReference type="InterPro" id="IPR006426">
    <property type="entry name" value="Asn_synth_AEB"/>
</dbReference>
<dbReference type="InterPro" id="IPR014729">
    <property type="entry name" value="Rossmann-like_a/b/a_fold"/>
</dbReference>
<dbReference type="Gene3D" id="3.40.50.620">
    <property type="entry name" value="HUPs"/>
    <property type="match status" value="2"/>
</dbReference>
<proteinExistence type="inferred from homology"/>
<dbReference type="SUPFAM" id="SSF52402">
    <property type="entry name" value="Adenine nucleotide alpha hydrolases-like"/>
    <property type="match status" value="1"/>
</dbReference>
<comment type="catalytic activity">
    <reaction evidence="6">
        <text>L-aspartate + L-glutamine + ATP + H2O = L-asparagine + L-glutamate + AMP + diphosphate + H(+)</text>
        <dbReference type="Rhea" id="RHEA:12228"/>
        <dbReference type="ChEBI" id="CHEBI:15377"/>
        <dbReference type="ChEBI" id="CHEBI:15378"/>
        <dbReference type="ChEBI" id="CHEBI:29985"/>
        <dbReference type="ChEBI" id="CHEBI:29991"/>
        <dbReference type="ChEBI" id="CHEBI:30616"/>
        <dbReference type="ChEBI" id="CHEBI:33019"/>
        <dbReference type="ChEBI" id="CHEBI:58048"/>
        <dbReference type="ChEBI" id="CHEBI:58359"/>
        <dbReference type="ChEBI" id="CHEBI:456215"/>
        <dbReference type="EC" id="6.3.5.4"/>
    </reaction>
</comment>
<accession>A0AAW9R5J0</accession>
<evidence type="ECO:0000256" key="2">
    <source>
        <dbReference type="ARBA" id="ARBA00005752"/>
    </source>
</evidence>
<gene>
    <name evidence="9" type="ORF">V3330_04450</name>
</gene>
<feature type="domain" description="Glutamine amidotransferase type-2" evidence="8">
    <location>
        <begin position="1"/>
        <end position="223"/>
    </location>
</feature>
<dbReference type="Pfam" id="PF00733">
    <property type="entry name" value="Asn_synthase"/>
    <property type="match status" value="1"/>
</dbReference>
<organism evidence="9 10">
    <name type="scientific">Elongatibacter sediminis</name>
    <dbReference type="NCBI Taxonomy" id="3119006"/>
    <lineage>
        <taxon>Bacteria</taxon>
        <taxon>Pseudomonadati</taxon>
        <taxon>Pseudomonadota</taxon>
        <taxon>Gammaproteobacteria</taxon>
        <taxon>Chromatiales</taxon>
        <taxon>Wenzhouxiangellaceae</taxon>
        <taxon>Elongatibacter</taxon>
    </lineage>
</organism>
<evidence type="ECO:0000256" key="4">
    <source>
        <dbReference type="ARBA" id="ARBA00022741"/>
    </source>
</evidence>
<name>A0AAW9R5J0_9GAMM</name>
<reference evidence="9 10" key="1">
    <citation type="submission" date="2024-02" db="EMBL/GenBank/DDBJ databases">
        <title>A novel Wenzhouxiangellaceae bacterium, isolated from coastal sediments.</title>
        <authorList>
            <person name="Du Z.-J."/>
            <person name="Ye Y.-Q."/>
            <person name="Zhang X.-Y."/>
        </authorList>
    </citation>
    <scope>NUCLEOTIDE SEQUENCE [LARGE SCALE GENOMIC DNA]</scope>
    <source>
        <strain evidence="9 10">CH-27</strain>
    </source>
</reference>
<keyword evidence="5 7" id="KW-0067">ATP-binding</keyword>
<dbReference type="GO" id="GO:0004066">
    <property type="term" value="F:asparagine synthase (glutamine-hydrolyzing) activity"/>
    <property type="evidence" value="ECO:0007669"/>
    <property type="project" value="UniProtKB-EC"/>
</dbReference>
<keyword evidence="10" id="KW-1185">Reference proteome</keyword>
<keyword evidence="4 7" id="KW-0547">Nucleotide-binding</keyword>
<dbReference type="InterPro" id="IPR001962">
    <property type="entry name" value="Asn_synthase"/>
</dbReference>
<dbReference type="EC" id="6.3.5.4" evidence="3"/>
<protein>
    <recommendedName>
        <fullName evidence="3">asparagine synthase (glutamine-hydrolyzing)</fullName>
        <ecNumber evidence="3">6.3.5.4</ecNumber>
    </recommendedName>
</protein>
<dbReference type="PANTHER" id="PTHR43284">
    <property type="entry name" value="ASPARAGINE SYNTHETASE (GLUTAMINE-HYDROLYZING)"/>
    <property type="match status" value="1"/>
</dbReference>
<dbReference type="GO" id="GO:0005524">
    <property type="term" value="F:ATP binding"/>
    <property type="evidence" value="ECO:0007669"/>
    <property type="project" value="UniProtKB-KW"/>
</dbReference>
<dbReference type="SUPFAM" id="SSF56235">
    <property type="entry name" value="N-terminal nucleophile aminohydrolases (Ntn hydrolases)"/>
    <property type="match status" value="1"/>
</dbReference>
<dbReference type="InterPro" id="IPR029055">
    <property type="entry name" value="Ntn_hydrolases_N"/>
</dbReference>
<dbReference type="EMBL" id="JAZHOG010000002">
    <property type="protein sequence ID" value="MEJ8566864.1"/>
    <property type="molecule type" value="Genomic_DNA"/>
</dbReference>
<evidence type="ECO:0000256" key="5">
    <source>
        <dbReference type="ARBA" id="ARBA00022840"/>
    </source>
</evidence>
<comment type="pathway">
    <text evidence="1">Amino-acid biosynthesis; L-asparagine biosynthesis; L-asparagine from L-aspartate (L-Gln route): step 1/1.</text>
</comment>
<dbReference type="AlphaFoldDB" id="A0AAW9R5J0"/>
<evidence type="ECO:0000256" key="7">
    <source>
        <dbReference type="PIRSR" id="PIRSR001589-2"/>
    </source>
</evidence>
<dbReference type="RefSeq" id="WP_354694182.1">
    <property type="nucleotide sequence ID" value="NZ_JAZHOG010000002.1"/>
</dbReference>
<dbReference type="Pfam" id="PF13537">
    <property type="entry name" value="GATase_7"/>
    <property type="match status" value="1"/>
</dbReference>
<dbReference type="Gene3D" id="3.60.20.10">
    <property type="entry name" value="Glutamine Phosphoribosylpyrophosphate, subunit 1, domain 1"/>
    <property type="match status" value="1"/>
</dbReference>
<comment type="caution">
    <text evidence="9">The sequence shown here is derived from an EMBL/GenBank/DDBJ whole genome shotgun (WGS) entry which is preliminary data.</text>
</comment>
<dbReference type="InterPro" id="IPR051786">
    <property type="entry name" value="ASN_synthetase/amidase"/>
</dbReference>
<comment type="similarity">
    <text evidence="2">Belongs to the asparagine synthetase family.</text>
</comment>
<dbReference type="PIRSF" id="PIRSF001589">
    <property type="entry name" value="Asn_synthetase_glu-h"/>
    <property type="match status" value="1"/>
</dbReference>
<sequence>MHSILGILHFDGEALDSAAWHSLVGASAPHKWAAPEPARIPEFREWKNRSVALGYRPSPSARSKHEDVLPWVHDPTGHVITAEARLDNRRELMSRLNIRKKGGEEPHDGELILRAYLEWGRGCLDRLQGDFAFALWDPRRRALLCARDRLGAGALTYVRQHNRFALASSSEWLIRLPGLTGRPELTSLAESIDWRFPALGTRTTCRQEVQSMVPGELLEIDSEGRLSTSIWWALELTEPESYATEREAAEHFREVFSVAVQRRLEPGVDAGLLLSGGLDSMAIGATSRSLRPAPEPLHSFSGVYDSPDECIESRSIMSLVASLQTVPHLIHVPSLAGEPGRDDLIEIAWGQPHPVDNSLLLPALCCLAARSAGMDVMLYGAAGDIVTSAPHMYVADHFRNGDWRLAVSESFGASRNHVYFRSRSASWLLARFMMSAFLPEWCKRPIRKAPFYPARDPAPPPLMSRSLYDAYQEIKSESGPSGSNGERLPPEGSNWNHQASGLSGFGRIGRRFGTQMRDPWADVDVVKFFVGLPLKYKIRDGWTKYLVRRAFRDRVDKDVIWRRDKNHLGWRFTRELMIATAPFVRDTINGGLSDVADYVNVDEVNKLMQHYDPHDDNGPCQVVFDLVTLILWLKG</sequence>
<feature type="binding site" evidence="7">
    <location>
        <position position="273"/>
    </location>
    <ligand>
        <name>ATP</name>
        <dbReference type="ChEBI" id="CHEBI:30616"/>
    </ligand>
</feature>
<evidence type="ECO:0000256" key="6">
    <source>
        <dbReference type="ARBA" id="ARBA00048741"/>
    </source>
</evidence>
<evidence type="ECO:0000256" key="1">
    <source>
        <dbReference type="ARBA" id="ARBA00005187"/>
    </source>
</evidence>
<feature type="binding site" evidence="7">
    <location>
        <position position="108"/>
    </location>
    <ligand>
        <name>L-glutamine</name>
        <dbReference type="ChEBI" id="CHEBI:58359"/>
    </ligand>
</feature>
<dbReference type="GO" id="GO:0006529">
    <property type="term" value="P:asparagine biosynthetic process"/>
    <property type="evidence" value="ECO:0007669"/>
    <property type="project" value="InterPro"/>
</dbReference>
<dbReference type="InterPro" id="IPR017932">
    <property type="entry name" value="GATase_2_dom"/>
</dbReference>
<dbReference type="PANTHER" id="PTHR43284:SF1">
    <property type="entry name" value="ASPARAGINE SYNTHETASE"/>
    <property type="match status" value="1"/>
</dbReference>
<evidence type="ECO:0000256" key="3">
    <source>
        <dbReference type="ARBA" id="ARBA00012737"/>
    </source>
</evidence>
<evidence type="ECO:0000313" key="10">
    <source>
        <dbReference type="Proteomes" id="UP001359886"/>
    </source>
</evidence>
<evidence type="ECO:0000313" key="9">
    <source>
        <dbReference type="EMBL" id="MEJ8566864.1"/>
    </source>
</evidence>
<dbReference type="Proteomes" id="UP001359886">
    <property type="component" value="Unassembled WGS sequence"/>
</dbReference>
<dbReference type="PROSITE" id="PS51278">
    <property type="entry name" value="GATASE_TYPE_2"/>
    <property type="match status" value="1"/>
</dbReference>
<evidence type="ECO:0000259" key="8">
    <source>
        <dbReference type="PROSITE" id="PS51278"/>
    </source>
</evidence>